<accession>A0A4D6MZ52</accession>
<evidence type="ECO:0000256" key="8">
    <source>
        <dbReference type="ARBA" id="ARBA00022946"/>
    </source>
</evidence>
<evidence type="ECO:0000256" key="10">
    <source>
        <dbReference type="ARBA" id="ARBA00023128"/>
    </source>
</evidence>
<dbReference type="PROSITE" id="PS00977">
    <property type="entry name" value="FAD_G3PDH_1"/>
    <property type="match status" value="1"/>
</dbReference>
<comment type="subcellular location">
    <subcellularLocation>
        <location evidence="2">Mitochondrion</location>
    </subcellularLocation>
</comment>
<keyword evidence="6 11" id="KW-0285">Flavoprotein</keyword>
<proteinExistence type="inferred from homology"/>
<dbReference type="EMBL" id="CP039353">
    <property type="protein sequence ID" value="QCE05439.1"/>
    <property type="molecule type" value="Genomic_DNA"/>
</dbReference>
<dbReference type="Gene3D" id="3.50.50.60">
    <property type="entry name" value="FAD/NAD(P)-binding domain"/>
    <property type="match status" value="1"/>
</dbReference>
<dbReference type="InterPro" id="IPR000447">
    <property type="entry name" value="G3P_DH_FAD-dep"/>
</dbReference>
<evidence type="ECO:0000256" key="5">
    <source>
        <dbReference type="ARBA" id="ARBA00013029"/>
    </source>
</evidence>
<reference evidence="14 15" key="1">
    <citation type="submission" date="2019-04" db="EMBL/GenBank/DDBJ databases">
        <title>An improved genome assembly and genetic linkage map for asparagus bean, Vigna unguiculata ssp. sesquipedialis.</title>
        <authorList>
            <person name="Xia Q."/>
            <person name="Zhang R."/>
            <person name="Dong Y."/>
        </authorList>
    </citation>
    <scope>NUCLEOTIDE SEQUENCE [LARGE SCALE GENOMIC DNA]</scope>
    <source>
        <tissue evidence="14">Leaf</tissue>
    </source>
</reference>
<evidence type="ECO:0000256" key="3">
    <source>
        <dbReference type="ARBA" id="ARBA00005157"/>
    </source>
</evidence>
<dbReference type="AlphaFoldDB" id="A0A4D6MZ52"/>
<feature type="domain" description="FAD dependent oxidoreductase" evidence="12">
    <location>
        <begin position="72"/>
        <end position="440"/>
    </location>
</feature>
<evidence type="ECO:0000313" key="14">
    <source>
        <dbReference type="EMBL" id="QCE05439.1"/>
    </source>
</evidence>
<keyword evidence="10" id="KW-0496">Mitochondrion</keyword>
<dbReference type="InterPro" id="IPR036188">
    <property type="entry name" value="FAD/NAD-bd_sf"/>
</dbReference>
<evidence type="ECO:0000259" key="12">
    <source>
        <dbReference type="Pfam" id="PF01266"/>
    </source>
</evidence>
<dbReference type="OrthoDB" id="264015at2759"/>
<keyword evidence="7" id="KW-0274">FAD</keyword>
<dbReference type="InterPro" id="IPR006076">
    <property type="entry name" value="FAD-dep_OxRdtase"/>
</dbReference>
<dbReference type="SUPFAM" id="SSF54373">
    <property type="entry name" value="FAD-linked reductases, C-terminal domain"/>
    <property type="match status" value="1"/>
</dbReference>
<keyword evidence="9 11" id="KW-0560">Oxidoreductase</keyword>
<comment type="pathway">
    <text evidence="3">Polyol metabolism; glycerol degradation via glycerol kinase pathway; glycerone phosphate from sn-glycerol 3-phosphate (anaerobic route): step 1/1.</text>
</comment>
<evidence type="ECO:0000256" key="11">
    <source>
        <dbReference type="RuleBase" id="RU361217"/>
    </source>
</evidence>
<dbReference type="GO" id="GO:0006072">
    <property type="term" value="P:glycerol-3-phosphate metabolic process"/>
    <property type="evidence" value="ECO:0007669"/>
    <property type="project" value="UniProtKB-UniRule"/>
</dbReference>
<comment type="similarity">
    <text evidence="4 11">Belongs to the FAD-dependent glycerol-3-phosphate dehydrogenase family.</text>
</comment>
<dbReference type="PANTHER" id="PTHR11985:SF15">
    <property type="entry name" value="GLYCEROL-3-PHOSPHATE DEHYDROGENASE, MITOCHONDRIAL"/>
    <property type="match status" value="1"/>
</dbReference>
<organism evidence="14 15">
    <name type="scientific">Vigna unguiculata</name>
    <name type="common">Cowpea</name>
    <dbReference type="NCBI Taxonomy" id="3917"/>
    <lineage>
        <taxon>Eukaryota</taxon>
        <taxon>Viridiplantae</taxon>
        <taxon>Streptophyta</taxon>
        <taxon>Embryophyta</taxon>
        <taxon>Tracheophyta</taxon>
        <taxon>Spermatophyta</taxon>
        <taxon>Magnoliopsida</taxon>
        <taxon>eudicotyledons</taxon>
        <taxon>Gunneridae</taxon>
        <taxon>Pentapetalae</taxon>
        <taxon>rosids</taxon>
        <taxon>fabids</taxon>
        <taxon>Fabales</taxon>
        <taxon>Fabaceae</taxon>
        <taxon>Papilionoideae</taxon>
        <taxon>50 kb inversion clade</taxon>
        <taxon>NPAAA clade</taxon>
        <taxon>indigoferoid/millettioid clade</taxon>
        <taxon>Phaseoleae</taxon>
        <taxon>Vigna</taxon>
    </lineage>
</organism>
<evidence type="ECO:0000313" key="15">
    <source>
        <dbReference type="Proteomes" id="UP000501690"/>
    </source>
</evidence>
<gene>
    <name evidence="14" type="ORF">DEO72_LG9g442</name>
</gene>
<evidence type="ECO:0000256" key="7">
    <source>
        <dbReference type="ARBA" id="ARBA00022827"/>
    </source>
</evidence>
<comment type="catalytic activity">
    <reaction evidence="11">
        <text>a quinone + sn-glycerol 3-phosphate = dihydroxyacetone phosphate + a quinol</text>
        <dbReference type="Rhea" id="RHEA:18977"/>
        <dbReference type="ChEBI" id="CHEBI:24646"/>
        <dbReference type="ChEBI" id="CHEBI:57597"/>
        <dbReference type="ChEBI" id="CHEBI:57642"/>
        <dbReference type="ChEBI" id="CHEBI:132124"/>
        <dbReference type="EC" id="1.1.5.3"/>
    </reaction>
</comment>
<comment type="cofactor">
    <cofactor evidence="1 11">
        <name>FAD</name>
        <dbReference type="ChEBI" id="CHEBI:57692"/>
    </cofactor>
</comment>
<dbReference type="Gramene" id="Vigun07g041700.1.v1.2">
    <property type="protein sequence ID" value="Vigun07g041700.1.v1.2"/>
    <property type="gene ID" value="Vigun07g041700.v1.2"/>
</dbReference>
<dbReference type="Pfam" id="PF16901">
    <property type="entry name" value="DAO_C"/>
    <property type="match status" value="1"/>
</dbReference>
<dbReference type="Gene3D" id="3.30.9.10">
    <property type="entry name" value="D-Amino Acid Oxidase, subunit A, domain 2"/>
    <property type="match status" value="1"/>
</dbReference>
<dbReference type="PROSITE" id="PS00978">
    <property type="entry name" value="FAD_G3PDH_2"/>
    <property type="match status" value="1"/>
</dbReference>
<dbReference type="Gramene" id="Vigun07g041700.2.v1.2">
    <property type="protein sequence ID" value="Vigun07g041700.2.v1.2"/>
    <property type="gene ID" value="Vigun07g041700.v1.2"/>
</dbReference>
<keyword evidence="15" id="KW-1185">Reference proteome</keyword>
<evidence type="ECO:0000256" key="1">
    <source>
        <dbReference type="ARBA" id="ARBA00001974"/>
    </source>
</evidence>
<dbReference type="Pfam" id="PF01266">
    <property type="entry name" value="DAO"/>
    <property type="match status" value="1"/>
</dbReference>
<name>A0A4D6MZ52_VIGUN</name>
<evidence type="ECO:0000256" key="6">
    <source>
        <dbReference type="ARBA" id="ARBA00022630"/>
    </source>
</evidence>
<dbReference type="Gramene" id="Vigun07g041700.3.v1.2">
    <property type="protein sequence ID" value="Vigun07g041700.3.v1.2"/>
    <property type="gene ID" value="Vigun07g041700.v1.2"/>
</dbReference>
<evidence type="ECO:0000256" key="9">
    <source>
        <dbReference type="ARBA" id="ARBA00023002"/>
    </source>
</evidence>
<dbReference type="SUPFAM" id="SSF51905">
    <property type="entry name" value="FAD/NAD(P)-binding domain"/>
    <property type="match status" value="1"/>
</dbReference>
<evidence type="ECO:0000259" key="13">
    <source>
        <dbReference type="Pfam" id="PF16901"/>
    </source>
</evidence>
<keyword evidence="8" id="KW-0809">Transit peptide</keyword>
<dbReference type="InterPro" id="IPR038299">
    <property type="entry name" value="DAO_C_sf"/>
</dbReference>
<dbReference type="FunFam" id="1.10.8.870:FF:000004">
    <property type="entry name" value="Glycerol-3-phosphate dehydrogenase"/>
    <property type="match status" value="1"/>
</dbReference>
<evidence type="ECO:0000256" key="4">
    <source>
        <dbReference type="ARBA" id="ARBA00007330"/>
    </source>
</evidence>
<dbReference type="EC" id="1.1.5.3" evidence="5 11"/>
<dbReference type="Gene3D" id="1.10.8.870">
    <property type="entry name" value="Alpha-glycerophosphate oxidase, cap domain"/>
    <property type="match status" value="1"/>
</dbReference>
<dbReference type="Proteomes" id="UP000501690">
    <property type="component" value="Linkage Group LG9"/>
</dbReference>
<protein>
    <recommendedName>
        <fullName evidence="5 11">Glycerol-3-phosphate dehydrogenase</fullName>
        <ecNumber evidence="5 11">1.1.5.3</ecNumber>
    </recommendedName>
</protein>
<dbReference type="PANTHER" id="PTHR11985">
    <property type="entry name" value="GLYCEROL-3-PHOSPHATE DEHYDROGENASE"/>
    <property type="match status" value="1"/>
</dbReference>
<dbReference type="PRINTS" id="PR01001">
    <property type="entry name" value="FADG3PDH"/>
</dbReference>
<sequence length="626" mass="68097">MTRLRRLGTAVGAAVATAYGGSILLSPPVSVSDGGSHLAAVREKIHDPFAAVPSREVQRSALIGAGATSPLDVLVIGGGATGSGVALDAVTRGLRVGLVEREDFSSGTSSRSTKLIHGGVRYLEKAVFKLDYGQLKLVFHALEERKQVIDNAPHLCQALPCMTPCFDWFEVLYYWIGLKMYDLVAGARLLHLSRYYSAKESVELFPTLAKEGNGRSLRGTVVYYDGQMNDARLNVGLACTAALAGAAVLNHAEVVSLLKDDAGERIIGARIRDNLTGKEFDTYAKVIVNAAGPFCDSVRKMADKSARDLISPSSGVHIILPDYYSPEGMGLIVPKTKDGRVVFMLPWLGRTVAGTTDSNTSITFLPEPHEDEIQFILDAISDYLNVKVRRTDVLSAWSGIRPLAMDPSAKNTESISRDHVVFEDHPGLVTITGGKWTTYRSMAEDAVNAAIKSGKLTATNGCVTNNLRIVGGEGWDPASFTILSQQYVRMKVTYKGKVVPGVMDTAAAKHLSHAYGTLAERVAAIAQNENLGKRLAHGYPFLEAEVAYCARHEYCESAIDFISRRSRLAFLDTDAAGRALPRVIQILGAEHKWDKTRQKQELQKAKEFLETFKSSKNAQFHDGKHN</sequence>
<dbReference type="GO" id="GO:0004368">
    <property type="term" value="F:glycerol-3-phosphate dehydrogenase (quinone) activity"/>
    <property type="evidence" value="ECO:0007669"/>
    <property type="project" value="UniProtKB-EC"/>
</dbReference>
<dbReference type="InterPro" id="IPR031656">
    <property type="entry name" value="DAO_C"/>
</dbReference>
<dbReference type="GO" id="GO:0005739">
    <property type="term" value="C:mitochondrion"/>
    <property type="evidence" value="ECO:0007669"/>
    <property type="project" value="UniProtKB-SubCell"/>
</dbReference>
<evidence type="ECO:0000256" key="2">
    <source>
        <dbReference type="ARBA" id="ARBA00004173"/>
    </source>
</evidence>
<feature type="domain" description="Alpha-glycerophosphate oxidase C-terminal" evidence="13">
    <location>
        <begin position="462"/>
        <end position="597"/>
    </location>
</feature>